<dbReference type="SUPFAM" id="SSF53474">
    <property type="entry name" value="alpha/beta-Hydrolases"/>
    <property type="match status" value="1"/>
</dbReference>
<keyword evidence="5" id="KW-1185">Reference proteome</keyword>
<proteinExistence type="inferred from homology"/>
<dbReference type="InterPro" id="IPR029058">
    <property type="entry name" value="AB_hydrolase_fold"/>
</dbReference>
<comment type="caution">
    <text evidence="4">The sequence shown here is derived from an EMBL/GenBank/DDBJ whole genome shotgun (WGS) entry which is preliminary data.</text>
</comment>
<keyword evidence="2 4" id="KW-0378">Hydrolase</keyword>
<dbReference type="Pfam" id="PF00975">
    <property type="entry name" value="Thioesterase"/>
    <property type="match status" value="1"/>
</dbReference>
<dbReference type="RefSeq" id="WP_182835945.1">
    <property type="nucleotide sequence ID" value="NZ_BAAABQ010000010.1"/>
</dbReference>
<evidence type="ECO:0000256" key="1">
    <source>
        <dbReference type="ARBA" id="ARBA00007169"/>
    </source>
</evidence>
<evidence type="ECO:0000259" key="3">
    <source>
        <dbReference type="SMART" id="SM00824"/>
    </source>
</evidence>
<feature type="domain" description="Thioesterase TesA-like" evidence="3">
    <location>
        <begin position="27"/>
        <end position="250"/>
    </location>
</feature>
<name>A0ABR6B7T0_9PSEU</name>
<accession>A0ABR6B7T0</accession>
<dbReference type="InterPro" id="IPR012223">
    <property type="entry name" value="TEII"/>
</dbReference>
<dbReference type="SMART" id="SM00824">
    <property type="entry name" value="PKS_TE"/>
    <property type="match status" value="1"/>
</dbReference>
<dbReference type="Proteomes" id="UP000517916">
    <property type="component" value="Unassembled WGS sequence"/>
</dbReference>
<gene>
    <name evidence="4" type="ORF">BC739_000127</name>
</gene>
<evidence type="ECO:0000313" key="5">
    <source>
        <dbReference type="Proteomes" id="UP000517916"/>
    </source>
</evidence>
<sequence length="262" mass="28879">MLDSDRFVVESPYVRRARRSQWRHRLICFPYAGAGAAGFADWPQWLPADVELIAVQLPGREDRIREKPLTTMSALVRTVALALRPYLQGQFAFFGHSVGAVMAYELARALRDKRGVQPAHLLLSGHVAPDHPVSLKRLHDLPEPEFREALRELGGTAGSVVADENLMGLLLPALRADFTLGETYRYAPGEPLSAPITVFGGDRDERAPLDGLAAWRRHTTGPFAEHVFAGGHFYLNESGAELAEAIGSALGQQTLRQEVRIP</sequence>
<organism evidence="4 5">
    <name type="scientific">Kutzneria viridogrisea</name>
    <dbReference type="NCBI Taxonomy" id="47990"/>
    <lineage>
        <taxon>Bacteria</taxon>
        <taxon>Bacillati</taxon>
        <taxon>Actinomycetota</taxon>
        <taxon>Actinomycetes</taxon>
        <taxon>Pseudonocardiales</taxon>
        <taxon>Pseudonocardiaceae</taxon>
        <taxon>Kutzneria</taxon>
    </lineage>
</organism>
<dbReference type="EMBL" id="JACJID010000001">
    <property type="protein sequence ID" value="MBA8922930.1"/>
    <property type="molecule type" value="Genomic_DNA"/>
</dbReference>
<dbReference type="GO" id="GO:0016297">
    <property type="term" value="F:fatty acyl-[ACP] hydrolase activity"/>
    <property type="evidence" value="ECO:0007669"/>
    <property type="project" value="UniProtKB-EC"/>
</dbReference>
<dbReference type="Gene3D" id="3.40.50.1820">
    <property type="entry name" value="alpha/beta hydrolase"/>
    <property type="match status" value="1"/>
</dbReference>
<dbReference type="PANTHER" id="PTHR11487:SF0">
    <property type="entry name" value="S-ACYL FATTY ACID SYNTHASE THIOESTERASE, MEDIUM CHAIN"/>
    <property type="match status" value="1"/>
</dbReference>
<reference evidence="4 5" key="1">
    <citation type="submission" date="2020-08" db="EMBL/GenBank/DDBJ databases">
        <title>Genomic Encyclopedia of Archaeal and Bacterial Type Strains, Phase II (KMG-II): from individual species to whole genera.</title>
        <authorList>
            <person name="Goeker M."/>
        </authorList>
    </citation>
    <scope>NUCLEOTIDE SEQUENCE [LARGE SCALE GENOMIC DNA]</scope>
    <source>
        <strain evidence="4 5">DSM 43850</strain>
    </source>
</reference>
<evidence type="ECO:0000256" key="2">
    <source>
        <dbReference type="ARBA" id="ARBA00022801"/>
    </source>
</evidence>
<dbReference type="EC" id="3.1.2.21" evidence="4"/>
<dbReference type="InterPro" id="IPR001031">
    <property type="entry name" value="Thioesterase"/>
</dbReference>
<protein>
    <submittedName>
        <fullName evidence="4">Medium-chain acyl-[acyl-carrier-protein] hydrolase</fullName>
        <ecNumber evidence="4">3.1.2.21</ecNumber>
    </submittedName>
</protein>
<comment type="similarity">
    <text evidence="1">Belongs to the thioesterase family.</text>
</comment>
<dbReference type="InterPro" id="IPR020802">
    <property type="entry name" value="TesA-like"/>
</dbReference>
<evidence type="ECO:0000313" key="4">
    <source>
        <dbReference type="EMBL" id="MBA8922930.1"/>
    </source>
</evidence>
<dbReference type="PANTHER" id="PTHR11487">
    <property type="entry name" value="THIOESTERASE"/>
    <property type="match status" value="1"/>
</dbReference>